<keyword evidence="4" id="KW-1185">Reference proteome</keyword>
<keyword evidence="1" id="KW-0175">Coiled coil</keyword>
<feature type="compositionally biased region" description="Polar residues" evidence="2">
    <location>
        <begin position="565"/>
        <end position="577"/>
    </location>
</feature>
<dbReference type="AlphaFoldDB" id="A0A0D2IC04"/>
<feature type="compositionally biased region" description="Low complexity" evidence="2">
    <location>
        <begin position="578"/>
        <end position="592"/>
    </location>
</feature>
<dbReference type="EMBL" id="KN846986">
    <property type="protein sequence ID" value="KIW94329.1"/>
    <property type="molecule type" value="Genomic_DNA"/>
</dbReference>
<feature type="compositionally biased region" description="Polar residues" evidence="2">
    <location>
        <begin position="10"/>
        <end position="22"/>
    </location>
</feature>
<feature type="region of interest" description="Disordered" evidence="2">
    <location>
        <begin position="1"/>
        <end position="22"/>
    </location>
</feature>
<dbReference type="Proteomes" id="UP000053789">
    <property type="component" value="Unassembled WGS sequence"/>
</dbReference>
<evidence type="ECO:0000313" key="3">
    <source>
        <dbReference type="EMBL" id="KIW94329.1"/>
    </source>
</evidence>
<feature type="region of interest" description="Disordered" evidence="2">
    <location>
        <begin position="556"/>
        <end position="592"/>
    </location>
</feature>
<evidence type="ECO:0000313" key="4">
    <source>
        <dbReference type="Proteomes" id="UP000053789"/>
    </source>
</evidence>
<dbReference type="GeneID" id="27698573"/>
<gene>
    <name evidence="3" type="ORF">Z519_05645</name>
</gene>
<evidence type="ECO:0000256" key="2">
    <source>
        <dbReference type="SAM" id="MobiDB-lite"/>
    </source>
</evidence>
<sequence length="592" mass="67836">MAQAAESGSVHPNSPSANQETVPQGIEGADAEISQVQPVHFGCFNDRIQIEVQNLQTGLSTLDGAINELTRQFRKYRKIVSAVGDRYGDDEALMKQIHDLEIGNKTIWKQAQDDRDSHRQKITELREQHRREILDLQAKAEVGNQKKVKYEQKIQDLVEKNALAQEKQDQELRQKIQDLEKEHQQKKEKLEKDNAHTIATLQKDLKELETTEAQLRKELQDLTSELEQEKKLRFMEQAKMQTALTGLQGELTSIKKQYQLEQRPLKFYTEEYKKLFEQVHDVVCRHLTDLPPKALQKPADISEKVYQQNRIFEQIPIAVSECSVLLRRAAAEHIIIEFICDTLWRPFFSEYLLSHHVNDSVLPTMHSGMAEAGKDFQHRWKVATLKTLDKLDETNKSNGQHEIRKLIDQKITTPLHYLLNDSEAFLSELNQIFSQAIELGKVAERDQMNIIIEKTPYVSEQHSGGWKDWLDESYEPDYGSDESPSSPTSTLTTASLVFRTEPLLTSPKISRQAETNGEIELILPGRAIFPERGIFQEGALEWQKIHNASSEVARARNRLKRRQSMAGSGSVVQSPMQSSSLWGGSSLLERRE</sequence>
<feature type="coiled-coil region" evidence="1">
    <location>
        <begin position="108"/>
        <end position="232"/>
    </location>
</feature>
<name>A0A0D2IC04_CLAB1</name>
<dbReference type="HOGENOM" id="CLU_461528_0_0_1"/>
<dbReference type="VEuPathDB" id="FungiDB:Z519_05645"/>
<protein>
    <submittedName>
        <fullName evidence="3">Uncharacterized protein</fullName>
    </submittedName>
</protein>
<organism evidence="3 4">
    <name type="scientific">Cladophialophora bantiana (strain ATCC 10958 / CBS 173.52 / CDC B-1940 / NIH 8579)</name>
    <name type="common">Xylohypha bantiana</name>
    <dbReference type="NCBI Taxonomy" id="1442370"/>
    <lineage>
        <taxon>Eukaryota</taxon>
        <taxon>Fungi</taxon>
        <taxon>Dikarya</taxon>
        <taxon>Ascomycota</taxon>
        <taxon>Pezizomycotina</taxon>
        <taxon>Eurotiomycetes</taxon>
        <taxon>Chaetothyriomycetidae</taxon>
        <taxon>Chaetothyriales</taxon>
        <taxon>Herpotrichiellaceae</taxon>
        <taxon>Cladophialophora</taxon>
    </lineage>
</organism>
<accession>A0A0D2IC04</accession>
<dbReference type="RefSeq" id="XP_016620998.1">
    <property type="nucleotide sequence ID" value="XM_016763385.1"/>
</dbReference>
<evidence type="ECO:0000256" key="1">
    <source>
        <dbReference type="SAM" id="Coils"/>
    </source>
</evidence>
<dbReference type="OrthoDB" id="4154367at2759"/>
<reference evidence="3" key="1">
    <citation type="submission" date="2015-01" db="EMBL/GenBank/DDBJ databases">
        <title>The Genome Sequence of Cladophialophora bantiana CBS 173.52.</title>
        <authorList>
            <consortium name="The Broad Institute Genomics Platform"/>
            <person name="Cuomo C."/>
            <person name="de Hoog S."/>
            <person name="Gorbushina A."/>
            <person name="Stielow B."/>
            <person name="Teixiera M."/>
            <person name="Abouelleil A."/>
            <person name="Chapman S.B."/>
            <person name="Priest M."/>
            <person name="Young S.K."/>
            <person name="Wortman J."/>
            <person name="Nusbaum C."/>
            <person name="Birren B."/>
        </authorList>
    </citation>
    <scope>NUCLEOTIDE SEQUENCE [LARGE SCALE GENOMIC DNA]</scope>
    <source>
        <strain evidence="3">CBS 173.52</strain>
    </source>
</reference>
<proteinExistence type="predicted"/>